<protein>
    <recommendedName>
        <fullName evidence="7">G-protein coupled receptors family 1 profile domain-containing protein</fullName>
    </recommendedName>
</protein>
<dbReference type="GO" id="GO:0005549">
    <property type="term" value="F:odorant binding"/>
    <property type="evidence" value="ECO:0007669"/>
    <property type="project" value="TreeGrafter"/>
</dbReference>
<feature type="domain" description="G-protein coupled receptors family 1 profile" evidence="7">
    <location>
        <begin position="1"/>
        <end position="88"/>
    </location>
</feature>
<evidence type="ECO:0000313" key="9">
    <source>
        <dbReference type="Proteomes" id="UP001221898"/>
    </source>
</evidence>
<keyword evidence="9" id="KW-1185">Reference proteome</keyword>
<sequence length="126" mass="14258">MVTIIMNKSLHQPMYCLLFNLPINDLIGSSALFPQLIKEILLDTRHIEVSNCITQAFFIHIYAVGSVLILAAMAYDRSLMPHSYCDNPSLLSLVCHNTTINNIYGLFITAGIQIFGLVYRADQEHW</sequence>
<accession>A0AAD7WPZ9</accession>
<evidence type="ECO:0000256" key="6">
    <source>
        <dbReference type="SAM" id="Phobius"/>
    </source>
</evidence>
<evidence type="ECO:0000256" key="4">
    <source>
        <dbReference type="ARBA" id="ARBA00023136"/>
    </source>
</evidence>
<dbReference type="InterPro" id="IPR000725">
    <property type="entry name" value="Olfact_rcpt"/>
</dbReference>
<dbReference type="EMBL" id="JAINUG010000052">
    <property type="protein sequence ID" value="KAJ8404743.1"/>
    <property type="molecule type" value="Genomic_DNA"/>
</dbReference>
<dbReference type="InterPro" id="IPR017452">
    <property type="entry name" value="GPCR_Rhodpsn_7TM"/>
</dbReference>
<dbReference type="GO" id="GO:0004984">
    <property type="term" value="F:olfactory receptor activity"/>
    <property type="evidence" value="ECO:0007669"/>
    <property type="project" value="InterPro"/>
</dbReference>
<dbReference type="Pfam" id="PF13853">
    <property type="entry name" value="7tm_4"/>
    <property type="match status" value="1"/>
</dbReference>
<dbReference type="GO" id="GO:0007186">
    <property type="term" value="P:G protein-coupled receptor signaling pathway"/>
    <property type="evidence" value="ECO:0007669"/>
    <property type="project" value="InterPro"/>
</dbReference>
<organism evidence="8 9">
    <name type="scientific">Aldrovandia affinis</name>
    <dbReference type="NCBI Taxonomy" id="143900"/>
    <lineage>
        <taxon>Eukaryota</taxon>
        <taxon>Metazoa</taxon>
        <taxon>Chordata</taxon>
        <taxon>Craniata</taxon>
        <taxon>Vertebrata</taxon>
        <taxon>Euteleostomi</taxon>
        <taxon>Actinopterygii</taxon>
        <taxon>Neopterygii</taxon>
        <taxon>Teleostei</taxon>
        <taxon>Notacanthiformes</taxon>
        <taxon>Halosauridae</taxon>
        <taxon>Aldrovandia</taxon>
    </lineage>
</organism>
<dbReference type="Proteomes" id="UP001221898">
    <property type="component" value="Unassembled WGS sequence"/>
</dbReference>
<dbReference type="SUPFAM" id="SSF81321">
    <property type="entry name" value="Family A G protein-coupled receptor-like"/>
    <property type="match status" value="1"/>
</dbReference>
<comment type="caution">
    <text evidence="8">The sequence shown here is derived from an EMBL/GenBank/DDBJ whole genome shotgun (WGS) entry which is preliminary data.</text>
</comment>
<dbReference type="GO" id="GO:0016020">
    <property type="term" value="C:membrane"/>
    <property type="evidence" value="ECO:0007669"/>
    <property type="project" value="UniProtKB-SubCell"/>
</dbReference>
<evidence type="ECO:0000256" key="2">
    <source>
        <dbReference type="ARBA" id="ARBA00022692"/>
    </source>
</evidence>
<proteinExistence type="predicted"/>
<keyword evidence="4 6" id="KW-0472">Membrane</keyword>
<dbReference type="PANTHER" id="PTHR26451:SF854">
    <property type="entry name" value="ODORANT RECEPTOR-RELATED"/>
    <property type="match status" value="1"/>
</dbReference>
<keyword evidence="3 6" id="KW-1133">Transmembrane helix</keyword>
<reference evidence="8" key="1">
    <citation type="journal article" date="2023" name="Science">
        <title>Genome structures resolve the early diversification of teleost fishes.</title>
        <authorList>
            <person name="Parey E."/>
            <person name="Louis A."/>
            <person name="Montfort J."/>
            <person name="Bouchez O."/>
            <person name="Roques C."/>
            <person name="Iampietro C."/>
            <person name="Lluch J."/>
            <person name="Castinel A."/>
            <person name="Donnadieu C."/>
            <person name="Desvignes T."/>
            <person name="Floi Bucao C."/>
            <person name="Jouanno E."/>
            <person name="Wen M."/>
            <person name="Mejri S."/>
            <person name="Dirks R."/>
            <person name="Jansen H."/>
            <person name="Henkel C."/>
            <person name="Chen W.J."/>
            <person name="Zahm M."/>
            <person name="Cabau C."/>
            <person name="Klopp C."/>
            <person name="Thompson A.W."/>
            <person name="Robinson-Rechavi M."/>
            <person name="Braasch I."/>
            <person name="Lecointre G."/>
            <person name="Bobe J."/>
            <person name="Postlethwait J.H."/>
            <person name="Berthelot C."/>
            <person name="Roest Crollius H."/>
            <person name="Guiguen Y."/>
        </authorList>
    </citation>
    <scope>NUCLEOTIDE SEQUENCE</scope>
    <source>
        <strain evidence="8">NC1722</strain>
    </source>
</reference>
<feature type="transmembrane region" description="Helical" evidence="6">
    <location>
        <begin position="57"/>
        <end position="75"/>
    </location>
</feature>
<dbReference type="InterPro" id="IPR052921">
    <property type="entry name" value="GPCR1_Superfamily_Member"/>
</dbReference>
<evidence type="ECO:0000259" key="7">
    <source>
        <dbReference type="PROSITE" id="PS50262"/>
    </source>
</evidence>
<dbReference type="PANTHER" id="PTHR26451">
    <property type="entry name" value="G_PROTEIN_RECEP_F1_2 DOMAIN-CONTAINING PROTEIN"/>
    <property type="match status" value="1"/>
</dbReference>
<dbReference type="PROSITE" id="PS50262">
    <property type="entry name" value="G_PROTEIN_RECEP_F1_2"/>
    <property type="match status" value="1"/>
</dbReference>
<evidence type="ECO:0000313" key="8">
    <source>
        <dbReference type="EMBL" id="KAJ8404743.1"/>
    </source>
</evidence>
<name>A0AAD7WPZ9_9TELE</name>
<evidence type="ECO:0000256" key="3">
    <source>
        <dbReference type="ARBA" id="ARBA00022989"/>
    </source>
</evidence>
<keyword evidence="2 6" id="KW-0812">Transmembrane</keyword>
<gene>
    <name evidence="8" type="ORF">AAFF_G00336060</name>
</gene>
<dbReference type="Gene3D" id="1.20.1070.10">
    <property type="entry name" value="Rhodopsin 7-helix transmembrane proteins"/>
    <property type="match status" value="1"/>
</dbReference>
<evidence type="ECO:0000256" key="1">
    <source>
        <dbReference type="ARBA" id="ARBA00004141"/>
    </source>
</evidence>
<keyword evidence="5" id="KW-0807">Transducer</keyword>
<dbReference type="AlphaFoldDB" id="A0AAD7WPZ9"/>
<comment type="subcellular location">
    <subcellularLocation>
        <location evidence="1">Membrane</location>
        <topology evidence="1">Multi-pass membrane protein</topology>
    </subcellularLocation>
</comment>
<evidence type="ECO:0000256" key="5">
    <source>
        <dbReference type="ARBA" id="ARBA00023224"/>
    </source>
</evidence>